<dbReference type="InterPro" id="IPR046373">
    <property type="entry name" value="Acyl-CoA_Oxase/DH_mid-dom_sf"/>
</dbReference>
<evidence type="ECO:0000259" key="3">
    <source>
        <dbReference type="Pfam" id="PF02770"/>
    </source>
</evidence>
<sequence>MTVTQDSPARTDFVALARKLAGRFAGRAAEHDRAGDFPHDNIAELVSSGYTAMTVPREHGGGGAGLEELCRAQEALAAGCASTAFAVNMHVHGIAMIAGIGGPAAERAYRAIVEDGAVIAGGFSEPGVGGNWWHPTTKAQPVKGGYLLNGRKGFFTGFPAADLLFLSAARTDDRGLPEPVGFLVPRPERGVRVTAEWDAAGMRATGSHSLLLEDLFVADAHMVGQPGTLPLMFMQGVHWAWCSFASVFLGIARGALETVVREQRSRTLHVLDRTVAHLPGVQFRVAEMRTRLAAAEAHLYQAVRADHDAAIVTDPLGHYIEMSVMKNSVCRLAHEVVTLAMQVQGGSALMSAHPLQRAYRDVVAGLLVPPNSDVTAEWAGKHALGVPVFAEPRWEG</sequence>
<reference evidence="6 7" key="1">
    <citation type="submission" date="2016-10" db="EMBL/GenBank/DDBJ databases">
        <authorList>
            <person name="de Groot N.N."/>
        </authorList>
    </citation>
    <scope>NUCLEOTIDE SEQUENCE [LARGE SCALE GENOMIC DNA]</scope>
    <source>
        <strain evidence="6 7">CGMCC 4.5727</strain>
    </source>
</reference>
<proteinExistence type="predicted"/>
<dbReference type="InterPro" id="IPR009100">
    <property type="entry name" value="AcylCoA_DH/oxidase_NM_dom_sf"/>
</dbReference>
<dbReference type="STRING" id="417292.SAMN05421806_12733"/>
<protein>
    <submittedName>
        <fullName evidence="6">Acyl-CoA dehydrogenase</fullName>
    </submittedName>
</protein>
<feature type="domain" description="Acyl-CoA oxidase/dehydrogenase middle" evidence="3">
    <location>
        <begin position="122"/>
        <end position="214"/>
    </location>
</feature>
<keyword evidence="7" id="KW-1185">Reference proteome</keyword>
<dbReference type="SUPFAM" id="SSF47203">
    <property type="entry name" value="Acyl-CoA dehydrogenase C-terminal domain-like"/>
    <property type="match status" value="1"/>
</dbReference>
<dbReference type="EMBL" id="FNFF01000027">
    <property type="protein sequence ID" value="SDL32184.1"/>
    <property type="molecule type" value="Genomic_DNA"/>
</dbReference>
<dbReference type="GO" id="GO:0050660">
    <property type="term" value="F:flavin adenine dinucleotide binding"/>
    <property type="evidence" value="ECO:0007669"/>
    <property type="project" value="InterPro"/>
</dbReference>
<dbReference type="InterPro" id="IPR006091">
    <property type="entry name" value="Acyl-CoA_Oxase/DH_mid-dom"/>
</dbReference>
<evidence type="ECO:0000256" key="1">
    <source>
        <dbReference type="ARBA" id="ARBA00022630"/>
    </source>
</evidence>
<dbReference type="GO" id="GO:0003995">
    <property type="term" value="F:acyl-CoA dehydrogenase activity"/>
    <property type="evidence" value="ECO:0007669"/>
    <property type="project" value="TreeGrafter"/>
</dbReference>
<evidence type="ECO:0000256" key="2">
    <source>
        <dbReference type="ARBA" id="ARBA00023002"/>
    </source>
</evidence>
<dbReference type="SUPFAM" id="SSF56645">
    <property type="entry name" value="Acyl-CoA dehydrogenase NM domain-like"/>
    <property type="match status" value="1"/>
</dbReference>
<accession>A0A1G9J4V4</accession>
<name>A0A1G9J4V4_9ACTN</name>
<feature type="domain" description="Acyl-CoA dehydrogenase/oxidase N-terminal" evidence="4">
    <location>
        <begin position="13"/>
        <end position="107"/>
    </location>
</feature>
<evidence type="ECO:0000313" key="7">
    <source>
        <dbReference type="Proteomes" id="UP000199155"/>
    </source>
</evidence>
<dbReference type="CDD" id="cd00567">
    <property type="entry name" value="ACAD"/>
    <property type="match status" value="1"/>
</dbReference>
<evidence type="ECO:0000259" key="5">
    <source>
        <dbReference type="Pfam" id="PF08028"/>
    </source>
</evidence>
<dbReference type="InterPro" id="IPR013786">
    <property type="entry name" value="AcylCoA_DH/ox_N"/>
</dbReference>
<feature type="domain" description="Acyl-CoA dehydrogenase C-terminal" evidence="5">
    <location>
        <begin position="244"/>
        <end position="364"/>
    </location>
</feature>
<dbReference type="Gene3D" id="1.10.540.10">
    <property type="entry name" value="Acyl-CoA dehydrogenase/oxidase, N-terminal domain"/>
    <property type="match status" value="1"/>
</dbReference>
<dbReference type="Pfam" id="PF02770">
    <property type="entry name" value="Acyl-CoA_dh_M"/>
    <property type="match status" value="1"/>
</dbReference>
<gene>
    <name evidence="6" type="ORF">SAMN05421806_12733</name>
</gene>
<evidence type="ECO:0000259" key="4">
    <source>
        <dbReference type="Pfam" id="PF02771"/>
    </source>
</evidence>
<dbReference type="InterPro" id="IPR037069">
    <property type="entry name" value="AcylCoA_DH/ox_N_sf"/>
</dbReference>
<dbReference type="InterPro" id="IPR013107">
    <property type="entry name" value="Acyl-CoA_DH_C"/>
</dbReference>
<dbReference type="Pfam" id="PF02771">
    <property type="entry name" value="Acyl-CoA_dh_N"/>
    <property type="match status" value="1"/>
</dbReference>
<organism evidence="6 7">
    <name type="scientific">Streptomyces indicus</name>
    <dbReference type="NCBI Taxonomy" id="417292"/>
    <lineage>
        <taxon>Bacteria</taxon>
        <taxon>Bacillati</taxon>
        <taxon>Actinomycetota</taxon>
        <taxon>Actinomycetes</taxon>
        <taxon>Kitasatosporales</taxon>
        <taxon>Streptomycetaceae</taxon>
        <taxon>Streptomyces</taxon>
    </lineage>
</organism>
<dbReference type="InterPro" id="IPR036250">
    <property type="entry name" value="AcylCo_DH-like_C"/>
</dbReference>
<dbReference type="PANTHER" id="PTHR43884:SF25">
    <property type="entry name" value="ACYL-COA DEHYDROGENASE YDBM-RELATED"/>
    <property type="match status" value="1"/>
</dbReference>
<dbReference type="PIRSF" id="PIRSF016578">
    <property type="entry name" value="HsaA"/>
    <property type="match status" value="1"/>
</dbReference>
<keyword evidence="2" id="KW-0560">Oxidoreductase</keyword>
<dbReference type="OrthoDB" id="2986495at2"/>
<dbReference type="Pfam" id="PF08028">
    <property type="entry name" value="Acyl-CoA_dh_2"/>
    <property type="match status" value="1"/>
</dbReference>
<evidence type="ECO:0000313" key="6">
    <source>
        <dbReference type="EMBL" id="SDL32184.1"/>
    </source>
</evidence>
<dbReference type="Gene3D" id="1.20.140.10">
    <property type="entry name" value="Butyryl-CoA Dehydrogenase, subunit A, domain 3"/>
    <property type="match status" value="1"/>
</dbReference>
<keyword evidence="1" id="KW-0285">Flavoprotein</keyword>
<dbReference type="Gene3D" id="2.40.110.10">
    <property type="entry name" value="Butyryl-CoA Dehydrogenase, subunit A, domain 2"/>
    <property type="match status" value="1"/>
</dbReference>
<dbReference type="PANTHER" id="PTHR43884">
    <property type="entry name" value="ACYL-COA DEHYDROGENASE"/>
    <property type="match status" value="1"/>
</dbReference>
<dbReference type="Proteomes" id="UP000199155">
    <property type="component" value="Unassembled WGS sequence"/>
</dbReference>
<dbReference type="RefSeq" id="WP_093617794.1">
    <property type="nucleotide sequence ID" value="NZ_FNFF01000027.1"/>
</dbReference>
<dbReference type="AlphaFoldDB" id="A0A1G9J4V4"/>